<evidence type="ECO:0000313" key="14">
    <source>
        <dbReference type="Proteomes" id="UP000189177"/>
    </source>
</evidence>
<dbReference type="STRING" id="252474.B1A74_07560"/>
<evidence type="ECO:0000259" key="12">
    <source>
        <dbReference type="Pfam" id="PF00912"/>
    </source>
</evidence>
<keyword evidence="6 11" id="KW-0133">Cell shape</keyword>
<dbReference type="Proteomes" id="UP000189177">
    <property type="component" value="Unassembled WGS sequence"/>
</dbReference>
<evidence type="ECO:0000256" key="4">
    <source>
        <dbReference type="ARBA" id="ARBA00022679"/>
    </source>
</evidence>
<dbReference type="GO" id="GO:0005886">
    <property type="term" value="C:plasma membrane"/>
    <property type="evidence" value="ECO:0007669"/>
    <property type="project" value="UniProtKB-SubCell"/>
</dbReference>
<evidence type="ECO:0000256" key="8">
    <source>
        <dbReference type="ARBA" id="ARBA00022989"/>
    </source>
</evidence>
<feature type="domain" description="Glycosyl transferase family 51" evidence="12">
    <location>
        <begin position="62"/>
        <end position="228"/>
    </location>
</feature>
<reference evidence="13 14" key="1">
    <citation type="submission" date="2017-02" db="EMBL/GenBank/DDBJ databases">
        <title>Genomic diversity within the haloalkaliphilic genus Thioalkalivibrio.</title>
        <authorList>
            <person name="Ahn A.-C."/>
            <person name="Meier-Kolthoff J."/>
            <person name="Overmars L."/>
            <person name="Richter M."/>
            <person name="Woyke T."/>
            <person name="Sorokin D.Y."/>
            <person name="Muyzer G."/>
        </authorList>
    </citation>
    <scope>NUCLEOTIDE SEQUENCE [LARGE SCALE GENOMIC DNA]</scope>
    <source>
        <strain evidence="13 14">HL17</strain>
    </source>
</reference>
<keyword evidence="8 11" id="KW-1133">Transmembrane helix</keyword>
<evidence type="ECO:0000256" key="7">
    <source>
        <dbReference type="ARBA" id="ARBA00022984"/>
    </source>
</evidence>
<evidence type="ECO:0000256" key="9">
    <source>
        <dbReference type="ARBA" id="ARBA00023136"/>
    </source>
</evidence>
<evidence type="ECO:0000256" key="5">
    <source>
        <dbReference type="ARBA" id="ARBA00022692"/>
    </source>
</evidence>
<evidence type="ECO:0000256" key="10">
    <source>
        <dbReference type="ARBA" id="ARBA00023316"/>
    </source>
</evidence>
<evidence type="ECO:0000256" key="11">
    <source>
        <dbReference type="HAMAP-Rule" id="MF_00766"/>
    </source>
</evidence>
<dbReference type="GO" id="GO:0016763">
    <property type="term" value="F:pentosyltransferase activity"/>
    <property type="evidence" value="ECO:0007669"/>
    <property type="project" value="InterPro"/>
</dbReference>
<gene>
    <name evidence="11" type="primary">mtgA</name>
    <name evidence="13" type="ORF">B1A74_07560</name>
</gene>
<dbReference type="InterPro" id="IPR023346">
    <property type="entry name" value="Lysozyme-like_dom_sf"/>
</dbReference>
<keyword evidence="1 11" id="KW-1003">Cell membrane</keyword>
<dbReference type="EMBL" id="MUZR01000023">
    <property type="protein sequence ID" value="OOC10148.1"/>
    <property type="molecule type" value="Genomic_DNA"/>
</dbReference>
<dbReference type="EC" id="2.4.99.28" evidence="11"/>
<comment type="catalytic activity">
    <reaction evidence="11">
        <text>[GlcNAc-(1-&gt;4)-Mur2Ac(oyl-L-Ala-gamma-D-Glu-L-Lys-D-Ala-D-Ala)](n)-di-trans,octa-cis-undecaprenyl diphosphate + beta-D-GlcNAc-(1-&gt;4)-Mur2Ac(oyl-L-Ala-gamma-D-Glu-L-Lys-D-Ala-D-Ala)-di-trans,octa-cis-undecaprenyl diphosphate = [GlcNAc-(1-&gt;4)-Mur2Ac(oyl-L-Ala-gamma-D-Glu-L-Lys-D-Ala-D-Ala)](n+1)-di-trans,octa-cis-undecaprenyl diphosphate + di-trans,octa-cis-undecaprenyl diphosphate + H(+)</text>
        <dbReference type="Rhea" id="RHEA:23708"/>
        <dbReference type="Rhea" id="RHEA-COMP:9602"/>
        <dbReference type="Rhea" id="RHEA-COMP:9603"/>
        <dbReference type="ChEBI" id="CHEBI:15378"/>
        <dbReference type="ChEBI" id="CHEBI:58405"/>
        <dbReference type="ChEBI" id="CHEBI:60033"/>
        <dbReference type="ChEBI" id="CHEBI:78435"/>
        <dbReference type="EC" id="2.4.99.28"/>
    </reaction>
</comment>
<dbReference type="Gene3D" id="1.10.3810.10">
    <property type="entry name" value="Biosynthetic peptidoglycan transglycosylase-like"/>
    <property type="match status" value="1"/>
</dbReference>
<protein>
    <recommendedName>
        <fullName evidence="11">Biosynthetic peptidoglycan transglycosylase</fullName>
        <ecNumber evidence="11">2.4.99.28</ecNumber>
    </recommendedName>
    <alternativeName>
        <fullName evidence="11">Glycan polymerase</fullName>
    </alternativeName>
    <alternativeName>
        <fullName evidence="11">Peptidoglycan glycosyltransferase MtgA</fullName>
        <shortName evidence="11">PGT</shortName>
    </alternativeName>
</protein>
<dbReference type="InterPro" id="IPR001264">
    <property type="entry name" value="Glyco_trans_51"/>
</dbReference>
<dbReference type="SUPFAM" id="SSF53955">
    <property type="entry name" value="Lysozyme-like"/>
    <property type="match status" value="1"/>
</dbReference>
<dbReference type="Pfam" id="PF00912">
    <property type="entry name" value="Transgly"/>
    <property type="match status" value="1"/>
</dbReference>
<keyword evidence="14" id="KW-1185">Reference proteome</keyword>
<keyword evidence="7 11" id="KW-0573">Peptidoglycan synthesis</keyword>
<feature type="transmembrane region" description="Helical" evidence="11">
    <location>
        <begin position="20"/>
        <end position="42"/>
    </location>
</feature>
<dbReference type="GO" id="GO:0008360">
    <property type="term" value="P:regulation of cell shape"/>
    <property type="evidence" value="ECO:0007669"/>
    <property type="project" value="UniProtKB-KW"/>
</dbReference>
<evidence type="ECO:0000313" key="13">
    <source>
        <dbReference type="EMBL" id="OOC10148.1"/>
    </source>
</evidence>
<dbReference type="HAMAP" id="MF_00766">
    <property type="entry name" value="PGT_MtgA"/>
    <property type="match status" value="1"/>
</dbReference>
<accession>A0A1V2ZYE5</accession>
<dbReference type="AlphaFoldDB" id="A0A1V2ZYE5"/>
<organism evidence="13 14">
    <name type="scientific">Thioalkalivibrio halophilus</name>
    <dbReference type="NCBI Taxonomy" id="252474"/>
    <lineage>
        <taxon>Bacteria</taxon>
        <taxon>Pseudomonadati</taxon>
        <taxon>Pseudomonadota</taxon>
        <taxon>Gammaproteobacteria</taxon>
        <taxon>Chromatiales</taxon>
        <taxon>Ectothiorhodospiraceae</taxon>
        <taxon>Thioalkalivibrio</taxon>
    </lineage>
</organism>
<dbReference type="OrthoDB" id="9766909at2"/>
<keyword evidence="4 11" id="KW-0808">Transferase</keyword>
<dbReference type="GO" id="GO:0009252">
    <property type="term" value="P:peptidoglycan biosynthetic process"/>
    <property type="evidence" value="ECO:0007669"/>
    <property type="project" value="UniProtKB-UniRule"/>
</dbReference>
<dbReference type="RefSeq" id="WP_018947671.1">
    <property type="nucleotide sequence ID" value="NZ_MUZR01000023.1"/>
</dbReference>
<keyword evidence="5 11" id="KW-0812">Transmembrane</keyword>
<evidence type="ECO:0000256" key="6">
    <source>
        <dbReference type="ARBA" id="ARBA00022960"/>
    </source>
</evidence>
<comment type="similarity">
    <text evidence="11">Belongs to the glycosyltransferase 51 family.</text>
</comment>
<evidence type="ECO:0000256" key="3">
    <source>
        <dbReference type="ARBA" id="ARBA00022676"/>
    </source>
</evidence>
<dbReference type="GO" id="GO:0009274">
    <property type="term" value="C:peptidoglycan-based cell wall"/>
    <property type="evidence" value="ECO:0007669"/>
    <property type="project" value="InterPro"/>
</dbReference>
<keyword evidence="3 11" id="KW-0328">Glycosyltransferase</keyword>
<name>A0A1V2ZYE5_9GAMM</name>
<comment type="subcellular location">
    <subcellularLocation>
        <location evidence="11">Cell inner membrane</location>
        <topology evidence="11">Single-pass membrane protein</topology>
    </subcellularLocation>
</comment>
<keyword evidence="9 11" id="KW-0472">Membrane</keyword>
<comment type="function">
    <text evidence="11">Peptidoglycan polymerase that catalyzes glycan chain elongation from lipid-linked precursors.</text>
</comment>
<dbReference type="PANTHER" id="PTHR30400:SF0">
    <property type="entry name" value="BIOSYNTHETIC PEPTIDOGLYCAN TRANSGLYCOSYLASE"/>
    <property type="match status" value="1"/>
</dbReference>
<keyword evidence="10 11" id="KW-0961">Cell wall biogenesis/degradation</keyword>
<dbReference type="GO" id="GO:0008955">
    <property type="term" value="F:peptidoglycan glycosyltransferase activity"/>
    <property type="evidence" value="ECO:0007669"/>
    <property type="project" value="UniProtKB-UniRule"/>
</dbReference>
<comment type="pathway">
    <text evidence="11">Cell wall biogenesis; peptidoglycan biosynthesis.</text>
</comment>
<dbReference type="NCBIfam" id="TIGR02070">
    <property type="entry name" value="mono_pep_trsgly"/>
    <property type="match status" value="1"/>
</dbReference>
<dbReference type="InterPro" id="IPR036950">
    <property type="entry name" value="PBP_transglycosylase"/>
</dbReference>
<dbReference type="InterPro" id="IPR011812">
    <property type="entry name" value="Pep_trsgly"/>
</dbReference>
<evidence type="ECO:0000256" key="1">
    <source>
        <dbReference type="ARBA" id="ARBA00022475"/>
    </source>
</evidence>
<evidence type="ECO:0000256" key="2">
    <source>
        <dbReference type="ARBA" id="ARBA00022519"/>
    </source>
</evidence>
<comment type="caution">
    <text evidence="13">The sequence shown here is derived from an EMBL/GenBank/DDBJ whole genome shotgun (WGS) entry which is preliminary data.</text>
</comment>
<dbReference type="PANTHER" id="PTHR30400">
    <property type="entry name" value="MONOFUNCTIONAL BIOSYNTHETIC PEPTIDOGLYCAN TRANSGLYCOSYLASE"/>
    <property type="match status" value="1"/>
</dbReference>
<proteinExistence type="inferred from homology"/>
<keyword evidence="2 11" id="KW-0997">Cell inner membrane</keyword>
<dbReference type="UniPathway" id="UPA00219"/>
<sequence length="244" mass="27406">MMLLGRRRRARPPGPLRYLLWLLVALLGLVLAAVVAVLLYFARVDPPYGMAMVTATDRATASRHRPQWRSLDELPDAVLLAVIASEDQRFPRHRGFDWSSVRQALTDHARGGRLRGASTITQQTAKNLFLWHERSWLRKALEAGLTVGMEVLWSKERILEVYLNLAQWGAGIYGIEAAAQHYFDVPASELTPQQAARLAAILPSPGRLDPVTPGEGLERRIAWIEEQMRVLGPGWLRPVREPGL</sequence>
<dbReference type="GO" id="GO:0071555">
    <property type="term" value="P:cell wall organization"/>
    <property type="evidence" value="ECO:0007669"/>
    <property type="project" value="UniProtKB-KW"/>
</dbReference>